<dbReference type="PROSITE" id="PS00463">
    <property type="entry name" value="ZN2_CY6_FUNGAL_1"/>
    <property type="match status" value="1"/>
</dbReference>
<dbReference type="InterPro" id="IPR036864">
    <property type="entry name" value="Zn2-C6_fun-type_DNA-bd_sf"/>
</dbReference>
<evidence type="ECO:0000256" key="1">
    <source>
        <dbReference type="ARBA" id="ARBA00004123"/>
    </source>
</evidence>
<evidence type="ECO:0000313" key="7">
    <source>
        <dbReference type="Proteomes" id="UP000095038"/>
    </source>
</evidence>
<keyword evidence="4" id="KW-0539">Nucleus</keyword>
<dbReference type="Pfam" id="PF00172">
    <property type="entry name" value="Zn_clus"/>
    <property type="match status" value="1"/>
</dbReference>
<dbReference type="PANTHER" id="PTHR46910">
    <property type="entry name" value="TRANSCRIPTION FACTOR PDR1"/>
    <property type="match status" value="1"/>
</dbReference>
<gene>
    <name evidence="6" type="ORF">ASCRUDRAFT_24064</name>
</gene>
<dbReference type="SUPFAM" id="SSF57701">
    <property type="entry name" value="Zn2/Cys6 DNA-binding domain"/>
    <property type="match status" value="1"/>
</dbReference>
<dbReference type="OrthoDB" id="3364175at2759"/>
<dbReference type="Gene3D" id="4.10.240.10">
    <property type="entry name" value="Zn(2)-C6 fungal-type DNA-binding domain"/>
    <property type="match status" value="1"/>
</dbReference>
<dbReference type="EMBL" id="KV454478">
    <property type="protein sequence ID" value="ODV61994.1"/>
    <property type="molecule type" value="Genomic_DNA"/>
</dbReference>
<name>A0A1D2VK62_9ASCO</name>
<accession>A0A1D2VK62</accession>
<dbReference type="GO" id="GO:0003677">
    <property type="term" value="F:DNA binding"/>
    <property type="evidence" value="ECO:0007669"/>
    <property type="project" value="UniProtKB-KW"/>
</dbReference>
<comment type="subcellular location">
    <subcellularLocation>
        <location evidence="1">Nucleus</location>
    </subcellularLocation>
</comment>
<sequence length="73" mass="8498">ACDICRKRKTKCFGGVPCNYCLNSKLECTFHAHQNKRKRKRRTVIKHGANPNISILEKRLTSMELLIEKLVKQ</sequence>
<dbReference type="InParanoid" id="A0A1D2VK62"/>
<dbReference type="RefSeq" id="XP_020048301.1">
    <property type="nucleotide sequence ID" value="XM_020189824.1"/>
</dbReference>
<dbReference type="GO" id="GO:0008270">
    <property type="term" value="F:zinc ion binding"/>
    <property type="evidence" value="ECO:0007669"/>
    <property type="project" value="InterPro"/>
</dbReference>
<dbReference type="GO" id="GO:0045944">
    <property type="term" value="P:positive regulation of transcription by RNA polymerase II"/>
    <property type="evidence" value="ECO:0007669"/>
    <property type="project" value="UniProtKB-ARBA"/>
</dbReference>
<evidence type="ECO:0000256" key="2">
    <source>
        <dbReference type="ARBA" id="ARBA00022723"/>
    </source>
</evidence>
<dbReference type="PANTHER" id="PTHR46910:SF3">
    <property type="entry name" value="HALOTOLERANCE PROTEIN 9-RELATED"/>
    <property type="match status" value="1"/>
</dbReference>
<keyword evidence="3" id="KW-0238">DNA-binding</keyword>
<reference evidence="7" key="1">
    <citation type="submission" date="2016-05" db="EMBL/GenBank/DDBJ databases">
        <title>Comparative genomics of biotechnologically important yeasts.</title>
        <authorList>
            <consortium name="DOE Joint Genome Institute"/>
            <person name="Riley R."/>
            <person name="Haridas S."/>
            <person name="Wolfe K.H."/>
            <person name="Lopes M.R."/>
            <person name="Hittinger C.T."/>
            <person name="Goker M."/>
            <person name="Salamov A."/>
            <person name="Wisecaver J."/>
            <person name="Long T.M."/>
            <person name="Aerts A.L."/>
            <person name="Barry K."/>
            <person name="Choi C."/>
            <person name="Clum A."/>
            <person name="Coughlan A.Y."/>
            <person name="Deshpande S."/>
            <person name="Douglass A.P."/>
            <person name="Hanson S.J."/>
            <person name="Klenk H.-P."/>
            <person name="Labutti K."/>
            <person name="Lapidus A."/>
            <person name="Lindquist E."/>
            <person name="Lipzen A."/>
            <person name="Meier-Kolthoff J.P."/>
            <person name="Ohm R.A."/>
            <person name="Otillar R.P."/>
            <person name="Pangilinan J."/>
            <person name="Peng Y."/>
            <person name="Rokas A."/>
            <person name="Rosa C.A."/>
            <person name="Scheuner C."/>
            <person name="Sibirny A.A."/>
            <person name="Slot J.C."/>
            <person name="Stielow J.B."/>
            <person name="Sun H."/>
            <person name="Kurtzman C.P."/>
            <person name="Blackwell M."/>
            <person name="Grigoriev I.V."/>
            <person name="Jeffries T.W."/>
        </authorList>
    </citation>
    <scope>NUCLEOTIDE SEQUENCE [LARGE SCALE GENOMIC DNA]</scope>
    <source>
        <strain evidence="7">DSM 1968</strain>
    </source>
</reference>
<dbReference type="GeneID" id="30963460"/>
<keyword evidence="2" id="KW-0479">Metal-binding</keyword>
<dbReference type="CDD" id="cd00067">
    <property type="entry name" value="GAL4"/>
    <property type="match status" value="1"/>
</dbReference>
<evidence type="ECO:0000313" key="6">
    <source>
        <dbReference type="EMBL" id="ODV61994.1"/>
    </source>
</evidence>
<protein>
    <recommendedName>
        <fullName evidence="5">Zn(2)-C6 fungal-type domain-containing protein</fullName>
    </recommendedName>
</protein>
<proteinExistence type="predicted"/>
<feature type="non-terminal residue" evidence="6">
    <location>
        <position position="73"/>
    </location>
</feature>
<dbReference type="GO" id="GO:0000981">
    <property type="term" value="F:DNA-binding transcription factor activity, RNA polymerase II-specific"/>
    <property type="evidence" value="ECO:0007669"/>
    <property type="project" value="InterPro"/>
</dbReference>
<evidence type="ECO:0000256" key="4">
    <source>
        <dbReference type="ARBA" id="ARBA00023242"/>
    </source>
</evidence>
<organism evidence="6 7">
    <name type="scientific">Ascoidea rubescens DSM 1968</name>
    <dbReference type="NCBI Taxonomy" id="1344418"/>
    <lineage>
        <taxon>Eukaryota</taxon>
        <taxon>Fungi</taxon>
        <taxon>Dikarya</taxon>
        <taxon>Ascomycota</taxon>
        <taxon>Saccharomycotina</taxon>
        <taxon>Saccharomycetes</taxon>
        <taxon>Ascoideaceae</taxon>
        <taxon>Ascoidea</taxon>
    </lineage>
</organism>
<dbReference type="InterPro" id="IPR001138">
    <property type="entry name" value="Zn2Cys6_DnaBD"/>
</dbReference>
<evidence type="ECO:0000259" key="5">
    <source>
        <dbReference type="PROSITE" id="PS50048"/>
    </source>
</evidence>
<dbReference type="Proteomes" id="UP000095038">
    <property type="component" value="Unassembled WGS sequence"/>
</dbReference>
<dbReference type="PROSITE" id="PS50048">
    <property type="entry name" value="ZN2_CY6_FUNGAL_2"/>
    <property type="match status" value="1"/>
</dbReference>
<dbReference type="SMART" id="SM00066">
    <property type="entry name" value="GAL4"/>
    <property type="match status" value="1"/>
</dbReference>
<evidence type="ECO:0000256" key="3">
    <source>
        <dbReference type="ARBA" id="ARBA00023125"/>
    </source>
</evidence>
<feature type="non-terminal residue" evidence="6">
    <location>
        <position position="1"/>
    </location>
</feature>
<dbReference type="AlphaFoldDB" id="A0A1D2VK62"/>
<feature type="domain" description="Zn(2)-C6 fungal-type" evidence="5">
    <location>
        <begin position="1"/>
        <end position="30"/>
    </location>
</feature>
<keyword evidence="7" id="KW-1185">Reference proteome</keyword>
<dbReference type="InterPro" id="IPR050987">
    <property type="entry name" value="AtrR-like"/>
</dbReference>
<dbReference type="GO" id="GO:0005634">
    <property type="term" value="C:nucleus"/>
    <property type="evidence" value="ECO:0007669"/>
    <property type="project" value="UniProtKB-SubCell"/>
</dbReference>